<comment type="caution">
    <text evidence="2">The sequence shown here is derived from an EMBL/GenBank/DDBJ whole genome shotgun (WGS) entry which is preliminary data.</text>
</comment>
<dbReference type="Proteomes" id="UP000003922">
    <property type="component" value="Unassembled WGS sequence"/>
</dbReference>
<dbReference type="InterPro" id="IPR025668">
    <property type="entry name" value="Tnp_DDE_dom"/>
</dbReference>
<evidence type="ECO:0000313" key="4">
    <source>
        <dbReference type="Proteomes" id="UP000003922"/>
    </source>
</evidence>
<organism evidence="2 4">
    <name type="scientific">Crocosphaera watsonii WH 8501</name>
    <dbReference type="NCBI Taxonomy" id="165597"/>
    <lineage>
        <taxon>Bacteria</taxon>
        <taxon>Bacillati</taxon>
        <taxon>Cyanobacteriota</taxon>
        <taxon>Cyanophyceae</taxon>
        <taxon>Oscillatoriophycideae</taxon>
        <taxon>Chroococcales</taxon>
        <taxon>Aphanothecaceae</taxon>
        <taxon>Crocosphaera</taxon>
    </lineage>
</organism>
<gene>
    <name evidence="2" type="ORF">CwatDRAFT_1195</name>
    <name evidence="3" type="ORF">CwatDRAFT_2300</name>
</gene>
<evidence type="ECO:0000313" key="3">
    <source>
        <dbReference type="EMBL" id="EAM49480.1"/>
    </source>
</evidence>
<dbReference type="AlphaFoldDB" id="Q4BWN2"/>
<reference evidence="2 4" key="1">
    <citation type="submission" date="2004-02" db="EMBL/GenBank/DDBJ databases">
        <authorList>
            <consortium name="DOE Joint Genome Institute"/>
        </authorList>
    </citation>
    <scope>NUCLEOTIDE SEQUENCE [LARGE SCALE GENOMIC DNA]</scope>
    <source>
        <strain evidence="2 4">WH 8501</strain>
    </source>
</reference>
<dbReference type="KEGG" id="cwa:CwatDRAFT_2300"/>
<keyword evidence="4" id="KW-1185">Reference proteome</keyword>
<dbReference type="KEGG" id="cwa:CwatDRAFT_1195"/>
<sequence length="60" mass="7033">MLSRQILYCGEQLLKMRHVVTSLPASKIPPSKLYTKKYCPRGEMENRIKEQQLDLLADRN</sequence>
<evidence type="ECO:0000313" key="2">
    <source>
        <dbReference type="EMBL" id="EAM48318.1"/>
    </source>
</evidence>
<feature type="domain" description="Transposase DDE" evidence="1">
    <location>
        <begin position="10"/>
        <end position="59"/>
    </location>
</feature>
<reference evidence="2 4" key="2">
    <citation type="submission" date="2005-06" db="EMBL/GenBank/DDBJ databases">
        <title>Annotation of the draft genome assembly of Crocosphaera watsonii WH 8501.</title>
        <authorList>
            <consortium name="US DOE Joint Genome Institute (JGI-ORNL)"/>
            <person name="Larimer F."/>
            <person name="Land M."/>
        </authorList>
    </citation>
    <scope>NUCLEOTIDE SEQUENCE [LARGE SCALE GENOMIC DNA]</scope>
    <source>
        <strain evidence="2 4">WH 8501</strain>
    </source>
</reference>
<dbReference type="Pfam" id="PF13701">
    <property type="entry name" value="DDE_Tnp_1_4"/>
    <property type="match status" value="1"/>
</dbReference>
<dbReference type="EMBL" id="AADV02000067">
    <property type="protein sequence ID" value="EAM49480.1"/>
    <property type="molecule type" value="Genomic_DNA"/>
</dbReference>
<protein>
    <recommendedName>
        <fullName evidence="1">Transposase DDE domain-containing protein</fullName>
    </recommendedName>
</protein>
<dbReference type="EMBL" id="AADV02000156">
    <property type="protein sequence ID" value="EAM48318.1"/>
    <property type="molecule type" value="Genomic_DNA"/>
</dbReference>
<proteinExistence type="predicted"/>
<reference evidence="2 4" key="3">
    <citation type="submission" date="2005-06" db="EMBL/GenBank/DDBJ databases">
        <title>Sequencing of the draft genome and assembly of Crocosphaera watsonii WH 8501.</title>
        <authorList>
            <consortium name="US DOE Joint Genome Institute (JGI-PGF)"/>
            <person name="Copeland A."/>
            <person name="Lucas S."/>
            <person name="Lapidus A."/>
            <person name="Barry K."/>
            <person name="Detter C."/>
            <person name="Glavina T."/>
            <person name="Hammon N."/>
            <person name="Israni S."/>
            <person name="Pitluck S."/>
            <person name="Richardson P."/>
        </authorList>
    </citation>
    <scope>NUCLEOTIDE SEQUENCE [LARGE SCALE GENOMIC DNA]</scope>
    <source>
        <strain evidence="2 4">WH 8501</strain>
    </source>
</reference>
<evidence type="ECO:0000259" key="1">
    <source>
        <dbReference type="Pfam" id="PF13701"/>
    </source>
</evidence>
<accession>Q4BWN2</accession>
<name>Q4BWN2_CROWT</name>